<dbReference type="PANTHER" id="PTHR22911">
    <property type="entry name" value="ACYL-MALONYL CONDENSING ENZYME-RELATED"/>
    <property type="match status" value="1"/>
</dbReference>
<feature type="transmembrane region" description="Helical" evidence="8">
    <location>
        <begin position="274"/>
        <end position="293"/>
    </location>
</feature>
<organism evidence="10 11">
    <name type="scientific">Marisediminicola antarctica</name>
    <dbReference type="NCBI Taxonomy" id="674079"/>
    <lineage>
        <taxon>Bacteria</taxon>
        <taxon>Bacillati</taxon>
        <taxon>Actinomycetota</taxon>
        <taxon>Actinomycetes</taxon>
        <taxon>Micrococcales</taxon>
        <taxon>Microbacteriaceae</taxon>
        <taxon>Marisediminicola</taxon>
    </lineage>
</organism>
<keyword evidence="7 8" id="KW-0472">Membrane</keyword>
<evidence type="ECO:0000256" key="8">
    <source>
        <dbReference type="SAM" id="Phobius"/>
    </source>
</evidence>
<dbReference type="NCBIfam" id="TIGR00688">
    <property type="entry name" value="rarD"/>
    <property type="match status" value="1"/>
</dbReference>
<feature type="domain" description="EamA" evidence="9">
    <location>
        <begin position="11"/>
        <end position="145"/>
    </location>
</feature>
<dbReference type="InterPro" id="IPR037185">
    <property type="entry name" value="EmrE-like"/>
</dbReference>
<evidence type="ECO:0000256" key="5">
    <source>
        <dbReference type="ARBA" id="ARBA00022692"/>
    </source>
</evidence>
<evidence type="ECO:0000256" key="4">
    <source>
        <dbReference type="ARBA" id="ARBA00022475"/>
    </source>
</evidence>
<dbReference type="Pfam" id="PF00892">
    <property type="entry name" value="EamA"/>
    <property type="match status" value="1"/>
</dbReference>
<keyword evidence="4" id="KW-1003">Cell membrane</keyword>
<evidence type="ECO:0000256" key="7">
    <source>
        <dbReference type="ARBA" id="ARBA00023136"/>
    </source>
</evidence>
<dbReference type="InterPro" id="IPR004626">
    <property type="entry name" value="RarD"/>
</dbReference>
<feature type="transmembrane region" description="Helical" evidence="8">
    <location>
        <begin position="12"/>
        <end position="33"/>
    </location>
</feature>
<feature type="transmembrane region" description="Helical" evidence="8">
    <location>
        <begin position="181"/>
        <end position="202"/>
    </location>
</feature>
<proteinExistence type="inferred from homology"/>
<dbReference type="InterPro" id="IPR000620">
    <property type="entry name" value="EamA_dom"/>
</dbReference>
<feature type="transmembrane region" description="Helical" evidence="8">
    <location>
        <begin position="130"/>
        <end position="147"/>
    </location>
</feature>
<dbReference type="KEGG" id="mant:BHD05_04895"/>
<feature type="transmembrane region" description="Helical" evidence="8">
    <location>
        <begin position="74"/>
        <end position="95"/>
    </location>
</feature>
<name>A0A7L5ARI3_9MICO</name>
<feature type="transmembrane region" description="Helical" evidence="8">
    <location>
        <begin position="214"/>
        <end position="234"/>
    </location>
</feature>
<keyword evidence="11" id="KW-1185">Reference proteome</keyword>
<comment type="subcellular location">
    <subcellularLocation>
        <location evidence="1">Cell membrane</location>
        <topology evidence="1">Multi-pass membrane protein</topology>
    </subcellularLocation>
</comment>
<gene>
    <name evidence="10" type="ORF">BHD05_04895</name>
</gene>
<dbReference type="Proteomes" id="UP000464507">
    <property type="component" value="Chromosome"/>
</dbReference>
<evidence type="ECO:0000256" key="6">
    <source>
        <dbReference type="ARBA" id="ARBA00022989"/>
    </source>
</evidence>
<reference evidence="10 11" key="1">
    <citation type="submission" date="2016-09" db="EMBL/GenBank/DDBJ databases">
        <title>Complete genome sequence of microbes from the polar regions.</title>
        <authorList>
            <person name="Liao L."/>
            <person name="Chen B."/>
        </authorList>
    </citation>
    <scope>NUCLEOTIDE SEQUENCE [LARGE SCALE GENOMIC DNA]</scope>
    <source>
        <strain evidence="10 11">ZS314</strain>
    </source>
</reference>
<evidence type="ECO:0000259" key="9">
    <source>
        <dbReference type="Pfam" id="PF00892"/>
    </source>
</evidence>
<evidence type="ECO:0000256" key="3">
    <source>
        <dbReference type="ARBA" id="ARBA00022448"/>
    </source>
</evidence>
<dbReference type="EMBL" id="CP017146">
    <property type="protein sequence ID" value="QHO70979.1"/>
    <property type="molecule type" value="Genomic_DNA"/>
</dbReference>
<feature type="transmembrane region" description="Helical" evidence="8">
    <location>
        <begin position="241"/>
        <end position="262"/>
    </location>
</feature>
<feature type="transmembrane region" description="Helical" evidence="8">
    <location>
        <begin position="101"/>
        <end position="123"/>
    </location>
</feature>
<feature type="transmembrane region" description="Helical" evidence="8">
    <location>
        <begin position="45"/>
        <end position="62"/>
    </location>
</feature>
<dbReference type="GO" id="GO:0005886">
    <property type="term" value="C:plasma membrane"/>
    <property type="evidence" value="ECO:0007669"/>
    <property type="project" value="UniProtKB-SubCell"/>
</dbReference>
<evidence type="ECO:0000256" key="1">
    <source>
        <dbReference type="ARBA" id="ARBA00004651"/>
    </source>
</evidence>
<evidence type="ECO:0000313" key="11">
    <source>
        <dbReference type="Proteomes" id="UP000464507"/>
    </source>
</evidence>
<sequence>MESIAATRRAGFIQAVSAYGLWGLLPVYFLLLAPTGPFEIVAGRIMFSLVFCAILLSATRRWTAVARIVRTPRLLFTMALAGAFIYVNWQVYIYAVLTDRVLAGALGYFINPIVTVLLGVLVLRERLRPLQWIAVSISFVAVLVLAIGYGEFPWISLALALSFGFYGLIKKRVGPSVDAVSGLALETAWLAPVAILQLALVATTTGLTIGTVSVAHTILIIGSGVITAVPLLLFAGAARRLPLISLGLIQYLAPLIQFAFGAFVLREAMPPERWVGFGLVWVALAVLTFDMVASGRVARRNVPLLT</sequence>
<dbReference type="AlphaFoldDB" id="A0A7L5ARI3"/>
<keyword evidence="5 8" id="KW-0812">Transmembrane</keyword>
<protein>
    <submittedName>
        <fullName evidence="10">Protein rarD</fullName>
    </submittedName>
</protein>
<accession>A0A7L5ARI3</accession>
<dbReference type="OrthoDB" id="369870at2"/>
<evidence type="ECO:0000256" key="2">
    <source>
        <dbReference type="ARBA" id="ARBA00007362"/>
    </source>
</evidence>
<dbReference type="SUPFAM" id="SSF103481">
    <property type="entry name" value="Multidrug resistance efflux transporter EmrE"/>
    <property type="match status" value="2"/>
</dbReference>
<keyword evidence="6 8" id="KW-1133">Transmembrane helix</keyword>
<feature type="transmembrane region" description="Helical" evidence="8">
    <location>
        <begin position="153"/>
        <end position="169"/>
    </location>
</feature>
<comment type="similarity">
    <text evidence="2">Belongs to the EamA transporter family.</text>
</comment>
<evidence type="ECO:0000313" key="10">
    <source>
        <dbReference type="EMBL" id="QHO70979.1"/>
    </source>
</evidence>
<keyword evidence="3" id="KW-0813">Transport</keyword>
<dbReference type="PANTHER" id="PTHR22911:SF137">
    <property type="entry name" value="SOLUTE CARRIER FAMILY 35 MEMBER G2-RELATED"/>
    <property type="match status" value="1"/>
</dbReference>